<dbReference type="GO" id="GO:0005886">
    <property type="term" value="C:plasma membrane"/>
    <property type="evidence" value="ECO:0007669"/>
    <property type="project" value="TreeGrafter"/>
</dbReference>
<evidence type="ECO:0000259" key="2">
    <source>
        <dbReference type="Pfam" id="PF00005"/>
    </source>
</evidence>
<dbReference type="RefSeq" id="WP_087104047.1">
    <property type="nucleotide sequence ID" value="NZ_FWFG01000064.1"/>
</dbReference>
<dbReference type="AlphaFoldDB" id="A0A1X6X0Q9"/>
<feature type="compositionally biased region" description="Low complexity" evidence="1">
    <location>
        <begin position="167"/>
        <end position="187"/>
    </location>
</feature>
<organism evidence="3 4">
    <name type="scientific">Brachybacterium nesterenkovii</name>
    <dbReference type="NCBI Taxonomy" id="47847"/>
    <lineage>
        <taxon>Bacteria</taxon>
        <taxon>Bacillati</taxon>
        <taxon>Actinomycetota</taxon>
        <taxon>Actinomycetes</taxon>
        <taxon>Micrococcales</taxon>
        <taxon>Dermabacteraceae</taxon>
        <taxon>Brachybacterium</taxon>
    </lineage>
</organism>
<accession>A0A1X6X0Q9</accession>
<proteinExistence type="predicted"/>
<evidence type="ECO:0000313" key="4">
    <source>
        <dbReference type="Proteomes" id="UP000195981"/>
    </source>
</evidence>
<name>A0A1X6X0Q9_9MICO</name>
<keyword evidence="4" id="KW-1185">Reference proteome</keyword>
<dbReference type="GO" id="GO:0005524">
    <property type="term" value="F:ATP binding"/>
    <property type="evidence" value="ECO:0007669"/>
    <property type="project" value="UniProtKB-KW"/>
</dbReference>
<dbReference type="GO" id="GO:0016887">
    <property type="term" value="F:ATP hydrolysis activity"/>
    <property type="evidence" value="ECO:0007669"/>
    <property type="project" value="InterPro"/>
</dbReference>
<protein>
    <submittedName>
        <fullName evidence="3">Putative ABC transporter ATP-binding protein</fullName>
    </submittedName>
</protein>
<dbReference type="InterPro" id="IPR015854">
    <property type="entry name" value="ABC_transpr_LolD-like"/>
</dbReference>
<keyword evidence="3" id="KW-0067">ATP-binding</keyword>
<dbReference type="SUPFAM" id="SSF52540">
    <property type="entry name" value="P-loop containing nucleoside triphosphate hydrolases"/>
    <property type="match status" value="1"/>
</dbReference>
<sequence length="187" mass="18363">MSIPVAPPVPTDQQPAAVRLTGVTRTFAPPSGGRPVRALAGGNLGARGGHRPSQLSGGEQQRVAIARVLLSSPRILFADEPTGALDVRTGGLVLDWLADVAAAGSAVVTVTHDPRAAARADRVLVMAEGRIVREMHGGAGEIAAAVLAAQAAQDSAAGQIGTGSSGRAGAATAAATGQPTGGAACDA</sequence>
<dbReference type="InterPro" id="IPR003439">
    <property type="entry name" value="ABC_transporter-like_ATP-bd"/>
</dbReference>
<evidence type="ECO:0000313" key="3">
    <source>
        <dbReference type="EMBL" id="SLM91936.1"/>
    </source>
</evidence>
<keyword evidence="3" id="KW-0547">Nucleotide-binding</keyword>
<dbReference type="Pfam" id="PF00005">
    <property type="entry name" value="ABC_tran"/>
    <property type="match status" value="1"/>
</dbReference>
<dbReference type="Gene3D" id="3.40.50.300">
    <property type="entry name" value="P-loop containing nucleotide triphosphate hydrolases"/>
    <property type="match status" value="1"/>
</dbReference>
<dbReference type="EMBL" id="FWFG01000064">
    <property type="protein sequence ID" value="SLM91936.1"/>
    <property type="molecule type" value="Genomic_DNA"/>
</dbReference>
<dbReference type="OrthoDB" id="9802264at2"/>
<reference evidence="3 4" key="1">
    <citation type="submission" date="2017-02" db="EMBL/GenBank/DDBJ databases">
        <authorList>
            <person name="Peterson S.W."/>
        </authorList>
    </citation>
    <scope>NUCLEOTIDE SEQUENCE [LARGE SCALE GENOMIC DNA]</scope>
    <source>
        <strain evidence="3 4">CIP104813</strain>
    </source>
</reference>
<dbReference type="Proteomes" id="UP000195981">
    <property type="component" value="Unassembled WGS sequence"/>
</dbReference>
<gene>
    <name evidence="3" type="ORF">FM110_07245</name>
</gene>
<evidence type="ECO:0000256" key="1">
    <source>
        <dbReference type="SAM" id="MobiDB-lite"/>
    </source>
</evidence>
<dbReference type="PANTHER" id="PTHR24220:SF685">
    <property type="entry name" value="ABC TRANSPORTER RELATED"/>
    <property type="match status" value="1"/>
</dbReference>
<dbReference type="PANTHER" id="PTHR24220">
    <property type="entry name" value="IMPORT ATP-BINDING PROTEIN"/>
    <property type="match status" value="1"/>
</dbReference>
<feature type="region of interest" description="Disordered" evidence="1">
    <location>
        <begin position="158"/>
        <end position="187"/>
    </location>
</feature>
<feature type="domain" description="ABC transporter" evidence="2">
    <location>
        <begin position="50"/>
        <end position="82"/>
    </location>
</feature>
<dbReference type="InterPro" id="IPR027417">
    <property type="entry name" value="P-loop_NTPase"/>
</dbReference>
<dbReference type="GO" id="GO:0022857">
    <property type="term" value="F:transmembrane transporter activity"/>
    <property type="evidence" value="ECO:0007669"/>
    <property type="project" value="TreeGrafter"/>
</dbReference>